<dbReference type="Gene3D" id="3.30.420.40">
    <property type="match status" value="2"/>
</dbReference>
<dbReference type="InterPro" id="IPR018484">
    <property type="entry name" value="FGGY_N"/>
</dbReference>
<keyword evidence="3 6" id="KW-0418">Kinase</keyword>
<dbReference type="Pfam" id="PF21546">
    <property type="entry name" value="FGGY_C_2"/>
    <property type="match status" value="1"/>
</dbReference>
<keyword evidence="2" id="KW-0808">Transferase</keyword>
<feature type="domain" description="Carbohydrate kinase FGGY N-terminal" evidence="4">
    <location>
        <begin position="14"/>
        <end position="247"/>
    </location>
</feature>
<comment type="similarity">
    <text evidence="1">Belongs to the FGGY kinase family.</text>
</comment>
<dbReference type="AlphaFoldDB" id="A0A368YDE7"/>
<dbReference type="PANTHER" id="PTHR43095:SF5">
    <property type="entry name" value="XYLULOSE KINASE"/>
    <property type="match status" value="1"/>
</dbReference>
<evidence type="ECO:0000259" key="4">
    <source>
        <dbReference type="Pfam" id="PF00370"/>
    </source>
</evidence>
<dbReference type="EMBL" id="QPJM01000027">
    <property type="protein sequence ID" value="RCW78271.1"/>
    <property type="molecule type" value="Genomic_DNA"/>
</dbReference>
<dbReference type="InterPro" id="IPR049382">
    <property type="entry name" value="FGGY_C_2"/>
</dbReference>
<dbReference type="RefSeq" id="WP_114432751.1">
    <property type="nucleotide sequence ID" value="NZ_QPJM01000027.1"/>
</dbReference>
<organism evidence="6 7">
    <name type="scientific">Phyllobacterium bourgognense</name>
    <dbReference type="NCBI Taxonomy" id="314236"/>
    <lineage>
        <taxon>Bacteria</taxon>
        <taxon>Pseudomonadati</taxon>
        <taxon>Pseudomonadota</taxon>
        <taxon>Alphaproteobacteria</taxon>
        <taxon>Hyphomicrobiales</taxon>
        <taxon>Phyllobacteriaceae</taxon>
        <taxon>Phyllobacterium</taxon>
    </lineage>
</organism>
<name>A0A368YDE7_9HYPH</name>
<comment type="caution">
    <text evidence="6">The sequence shown here is derived from an EMBL/GenBank/DDBJ whole genome shotgun (WGS) entry which is preliminary data.</text>
</comment>
<keyword evidence="7" id="KW-1185">Reference proteome</keyword>
<evidence type="ECO:0000259" key="5">
    <source>
        <dbReference type="Pfam" id="PF21546"/>
    </source>
</evidence>
<proteinExistence type="inferred from homology"/>
<dbReference type="OrthoDB" id="9786272at2"/>
<feature type="domain" description="Carbohydrate kinase FGGY C-terminal" evidence="5">
    <location>
        <begin position="255"/>
        <end position="428"/>
    </location>
</feature>
<evidence type="ECO:0000313" key="6">
    <source>
        <dbReference type="EMBL" id="RCW78271.1"/>
    </source>
</evidence>
<dbReference type="GO" id="GO:0016301">
    <property type="term" value="F:kinase activity"/>
    <property type="evidence" value="ECO:0007669"/>
    <property type="project" value="UniProtKB-KW"/>
</dbReference>
<accession>A0A368YDE7</accession>
<evidence type="ECO:0000256" key="2">
    <source>
        <dbReference type="ARBA" id="ARBA00022679"/>
    </source>
</evidence>
<dbReference type="Proteomes" id="UP000253324">
    <property type="component" value="Unassembled WGS sequence"/>
</dbReference>
<dbReference type="CDD" id="cd07772">
    <property type="entry name" value="ASKHA_NBD_FGGY_NaCK-like"/>
    <property type="match status" value="1"/>
</dbReference>
<dbReference type="InterPro" id="IPR043129">
    <property type="entry name" value="ATPase_NBD"/>
</dbReference>
<reference evidence="6 7" key="1">
    <citation type="submission" date="2018-07" db="EMBL/GenBank/DDBJ databases">
        <title>Genomic Encyclopedia of Type Strains, Phase III (KMG-III): the genomes of soil and plant-associated and newly described type strains.</title>
        <authorList>
            <person name="Whitman W."/>
        </authorList>
    </citation>
    <scope>NUCLEOTIDE SEQUENCE [LARGE SCALE GENOMIC DNA]</scope>
    <source>
        <strain evidence="6 7">31-25a</strain>
    </source>
</reference>
<evidence type="ECO:0000256" key="3">
    <source>
        <dbReference type="ARBA" id="ARBA00022777"/>
    </source>
</evidence>
<evidence type="ECO:0000313" key="7">
    <source>
        <dbReference type="Proteomes" id="UP000253324"/>
    </source>
</evidence>
<dbReference type="Pfam" id="PF00370">
    <property type="entry name" value="FGGY_N"/>
    <property type="match status" value="1"/>
</dbReference>
<dbReference type="GO" id="GO:0005975">
    <property type="term" value="P:carbohydrate metabolic process"/>
    <property type="evidence" value="ECO:0007669"/>
    <property type="project" value="InterPro"/>
</dbReference>
<gene>
    <name evidence="6" type="ORF">C7476_12723</name>
</gene>
<dbReference type="SUPFAM" id="SSF53067">
    <property type="entry name" value="Actin-like ATPase domain"/>
    <property type="match status" value="1"/>
</dbReference>
<sequence length="461" mass="49608">MSFPSAVSDGRRIAVMDVGKTNAKVVVVDAATGTEVASRSTQNRVAKDGPYPHYDVEALWAFFVDTLTIFARSPGFDAISVTAHGAAAALLGDNDLAMPVIDYEHVYPDEVRAAYAALRPDFAETRSPLLSGGLNVGAQIHYQKTQFPAEFSAAKTIVTYAQYWVWRLTGIAVNEVTSLGCHTDLWNPQAGEYSSLVDTLELRRLMAPIRSAFDRIGDLREPLATRIGMAKPIPIYCGIHDSNASLLPHLITRTSPFSVVSTGTWVVAFAVGGRLDQLDPARDTLANVDAYGKAVPSARFMGGREFDLLTGGSTFEPDADTLDQVIREQFMILPGIVQGSGPYPAHEPVRVNDESRSAPEQNAAASLYTALMTNTCLELIGAAGPTIVEGPFSRNRTYLAALRSLTAREVIASPGSTGTSLGAALLAGARRPLEPVSDYVAPLGGSFDIYARNWRDNVERQ</sequence>
<protein>
    <submittedName>
        <fullName evidence="6">Sugar (Pentulose or hexulose) kinase</fullName>
    </submittedName>
</protein>
<dbReference type="PANTHER" id="PTHR43095">
    <property type="entry name" value="SUGAR KINASE"/>
    <property type="match status" value="1"/>
</dbReference>
<evidence type="ECO:0000256" key="1">
    <source>
        <dbReference type="ARBA" id="ARBA00009156"/>
    </source>
</evidence>
<dbReference type="InterPro" id="IPR050406">
    <property type="entry name" value="FGGY_Carb_Kinase"/>
</dbReference>